<comment type="caution">
    <text evidence="4">The sequence shown here is derived from an EMBL/GenBank/DDBJ whole genome shotgun (WGS) entry which is preliminary data.</text>
</comment>
<evidence type="ECO:0000313" key="5">
    <source>
        <dbReference type="Proteomes" id="UP001497623"/>
    </source>
</evidence>
<accession>A0AAV2R6X1</accession>
<feature type="transmembrane region" description="Helical" evidence="2">
    <location>
        <begin position="26"/>
        <end position="53"/>
    </location>
</feature>
<evidence type="ECO:0000256" key="1">
    <source>
        <dbReference type="SAM" id="MobiDB-lite"/>
    </source>
</evidence>
<keyword evidence="2" id="KW-0472">Membrane</keyword>
<organism evidence="4 5">
    <name type="scientific">Meganyctiphanes norvegica</name>
    <name type="common">Northern krill</name>
    <name type="synonym">Thysanopoda norvegica</name>
    <dbReference type="NCBI Taxonomy" id="48144"/>
    <lineage>
        <taxon>Eukaryota</taxon>
        <taxon>Metazoa</taxon>
        <taxon>Ecdysozoa</taxon>
        <taxon>Arthropoda</taxon>
        <taxon>Crustacea</taxon>
        <taxon>Multicrustacea</taxon>
        <taxon>Malacostraca</taxon>
        <taxon>Eumalacostraca</taxon>
        <taxon>Eucarida</taxon>
        <taxon>Euphausiacea</taxon>
        <taxon>Euphausiidae</taxon>
        <taxon>Meganyctiphanes</taxon>
    </lineage>
</organism>
<sequence length="158" mass="17410">MFKYLCFALLLTQVYAEEVDLNPQNQIYIISGILGGVCLILTIISIINTLNLISLKSELKKLKVTAPSSKAGIVNNGMAPLNEGPRRDSVELHQKSGGVASRDPYLAYDNRPAQGPSRDPYAQGRYNSSAPPRDQYSRQPSRPVSRPVVRAPSNADYY</sequence>
<dbReference type="Proteomes" id="UP001497623">
    <property type="component" value="Unassembled WGS sequence"/>
</dbReference>
<reference evidence="4 5" key="1">
    <citation type="submission" date="2024-05" db="EMBL/GenBank/DDBJ databases">
        <authorList>
            <person name="Wallberg A."/>
        </authorList>
    </citation>
    <scope>NUCLEOTIDE SEQUENCE [LARGE SCALE GENOMIC DNA]</scope>
</reference>
<keyword evidence="2" id="KW-1133">Transmembrane helix</keyword>
<name>A0AAV2R6X1_MEGNR</name>
<dbReference type="AlphaFoldDB" id="A0AAV2R6X1"/>
<evidence type="ECO:0000256" key="2">
    <source>
        <dbReference type="SAM" id="Phobius"/>
    </source>
</evidence>
<keyword evidence="5" id="KW-1185">Reference proteome</keyword>
<protein>
    <submittedName>
        <fullName evidence="4">Uncharacterized protein</fullName>
    </submittedName>
</protein>
<feature type="signal peptide" evidence="3">
    <location>
        <begin position="1"/>
        <end position="16"/>
    </location>
</feature>
<proteinExistence type="predicted"/>
<keyword evidence="3" id="KW-0732">Signal</keyword>
<feature type="region of interest" description="Disordered" evidence="1">
    <location>
        <begin position="71"/>
        <end position="158"/>
    </location>
</feature>
<evidence type="ECO:0000313" key="4">
    <source>
        <dbReference type="EMBL" id="CAL4112089.1"/>
    </source>
</evidence>
<gene>
    <name evidence="4" type="ORF">MNOR_LOCUS19789</name>
</gene>
<feature type="chain" id="PRO_5043539487" evidence="3">
    <location>
        <begin position="17"/>
        <end position="158"/>
    </location>
</feature>
<evidence type="ECO:0000256" key="3">
    <source>
        <dbReference type="SAM" id="SignalP"/>
    </source>
</evidence>
<keyword evidence="2" id="KW-0812">Transmembrane</keyword>
<feature type="compositionally biased region" description="Basic and acidic residues" evidence="1">
    <location>
        <begin position="84"/>
        <end position="94"/>
    </location>
</feature>
<dbReference type="EMBL" id="CAXKWB010014905">
    <property type="protein sequence ID" value="CAL4112089.1"/>
    <property type="molecule type" value="Genomic_DNA"/>
</dbReference>